<dbReference type="Gramene" id="scaffold_201681.1">
    <property type="protein sequence ID" value="scaffold_201681.1"/>
    <property type="gene ID" value="scaffold_201681.1"/>
</dbReference>
<protein>
    <submittedName>
        <fullName evidence="1">Uncharacterized protein</fullName>
    </submittedName>
</protein>
<keyword evidence="2" id="KW-1185">Reference proteome</keyword>
<evidence type="ECO:0000313" key="1">
    <source>
        <dbReference type="EMBL" id="EFH63439.1"/>
    </source>
</evidence>
<dbReference type="Gene3D" id="3.90.110.10">
    <property type="entry name" value="Lactate dehydrogenase/glycoside hydrolase, family 4, C-terminal"/>
    <property type="match status" value="1"/>
</dbReference>
<dbReference type="STRING" id="81972.D7KWB8"/>
<dbReference type="AlphaFoldDB" id="D7KWB8"/>
<name>D7KWB8_ARALL</name>
<dbReference type="GO" id="GO:0016616">
    <property type="term" value="F:oxidoreductase activity, acting on the CH-OH group of donors, NAD or NADP as acceptor"/>
    <property type="evidence" value="ECO:0007669"/>
    <property type="project" value="InterPro"/>
</dbReference>
<sequence length="202" mass="23479">MTLEVELAKAFVNQRTTLPMFSKTKPQPLEILTKQERRLWSEEVEMYVSFEFQSIVFYVPEPFEKYEVRGVELFVLSLLRAHDGAEDIVQFCFVQSKIIDVSFFASTVKLGKKGVEAFIETDLKRFTEDEAVGKTMISSYQTNYTNSFIVKSSYTNSFIVKLKVKKMNHTSTPNKRDMNNGYIYIYVVHCFSDSNVSKCMFH</sequence>
<organism evidence="2">
    <name type="scientific">Arabidopsis lyrata subsp. lyrata</name>
    <name type="common">Lyre-leaved rock-cress</name>
    <dbReference type="NCBI Taxonomy" id="81972"/>
    <lineage>
        <taxon>Eukaryota</taxon>
        <taxon>Viridiplantae</taxon>
        <taxon>Streptophyta</taxon>
        <taxon>Embryophyta</taxon>
        <taxon>Tracheophyta</taxon>
        <taxon>Spermatophyta</taxon>
        <taxon>Magnoliopsida</taxon>
        <taxon>eudicotyledons</taxon>
        <taxon>Gunneridae</taxon>
        <taxon>Pentapetalae</taxon>
        <taxon>rosids</taxon>
        <taxon>malvids</taxon>
        <taxon>Brassicales</taxon>
        <taxon>Brassicaceae</taxon>
        <taxon>Camelineae</taxon>
        <taxon>Arabidopsis</taxon>
    </lineage>
</organism>
<dbReference type="HOGENOM" id="CLU_1356310_0_0_1"/>
<dbReference type="eggNOG" id="KOG1494">
    <property type="taxonomic scope" value="Eukaryota"/>
</dbReference>
<dbReference type="EMBL" id="GL348714">
    <property type="protein sequence ID" value="EFH63439.1"/>
    <property type="molecule type" value="Genomic_DNA"/>
</dbReference>
<reference evidence="2" key="1">
    <citation type="journal article" date="2011" name="Nat. Genet.">
        <title>The Arabidopsis lyrata genome sequence and the basis of rapid genome size change.</title>
        <authorList>
            <person name="Hu T.T."/>
            <person name="Pattyn P."/>
            <person name="Bakker E.G."/>
            <person name="Cao J."/>
            <person name="Cheng J.-F."/>
            <person name="Clark R.M."/>
            <person name="Fahlgren N."/>
            <person name="Fawcett J.A."/>
            <person name="Grimwood J."/>
            <person name="Gundlach H."/>
            <person name="Haberer G."/>
            <person name="Hollister J.D."/>
            <person name="Ossowski S."/>
            <person name="Ottilar R.P."/>
            <person name="Salamov A.A."/>
            <person name="Schneeberger K."/>
            <person name="Spannagl M."/>
            <person name="Wang X."/>
            <person name="Yang L."/>
            <person name="Nasrallah M.E."/>
            <person name="Bergelson J."/>
            <person name="Carrington J.C."/>
            <person name="Gaut B.S."/>
            <person name="Schmutz J."/>
            <person name="Mayer K.F.X."/>
            <person name="Van de Peer Y."/>
            <person name="Grigoriev I.V."/>
            <person name="Nordborg M."/>
            <person name="Weigel D."/>
            <person name="Guo Y.-L."/>
        </authorList>
    </citation>
    <scope>NUCLEOTIDE SEQUENCE [LARGE SCALE GENOMIC DNA]</scope>
    <source>
        <strain evidence="2">cv. MN47</strain>
    </source>
</reference>
<accession>D7KWB8</accession>
<dbReference type="Proteomes" id="UP000008694">
    <property type="component" value="Unassembled WGS sequence"/>
</dbReference>
<proteinExistence type="predicted"/>
<dbReference type="InterPro" id="IPR015955">
    <property type="entry name" value="Lactate_DH/Glyco_Ohase_4_C"/>
</dbReference>
<gene>
    <name evidence="1" type="ORF">ARALYDRAFT_894607</name>
</gene>
<evidence type="ECO:0000313" key="2">
    <source>
        <dbReference type="Proteomes" id="UP000008694"/>
    </source>
</evidence>